<evidence type="ECO:0000256" key="1">
    <source>
        <dbReference type="ARBA" id="ARBA00022729"/>
    </source>
</evidence>
<dbReference type="PANTHER" id="PTHR43037:SF1">
    <property type="entry name" value="BLL1128 PROTEIN"/>
    <property type="match status" value="1"/>
</dbReference>
<organism evidence="5 6">
    <name type="scientific">Bacillus altitudinis</name>
    <dbReference type="NCBI Taxonomy" id="293387"/>
    <lineage>
        <taxon>Bacteria</taxon>
        <taxon>Bacillati</taxon>
        <taxon>Bacillota</taxon>
        <taxon>Bacilli</taxon>
        <taxon>Bacillales</taxon>
        <taxon>Bacillaceae</taxon>
        <taxon>Bacillus</taxon>
    </lineage>
</organism>
<evidence type="ECO:0000259" key="4">
    <source>
        <dbReference type="Pfam" id="PF13290"/>
    </source>
</evidence>
<feature type="chain" id="PRO_5024973809" evidence="2">
    <location>
        <begin position="30"/>
        <end position="358"/>
    </location>
</feature>
<gene>
    <name evidence="5" type="ORF">BACI348_50822</name>
</gene>
<dbReference type="InterPro" id="IPR029058">
    <property type="entry name" value="AB_hydrolase_fold"/>
</dbReference>
<dbReference type="Pfam" id="PF02230">
    <property type="entry name" value="Abhydrolase_2"/>
    <property type="match status" value="1"/>
</dbReference>
<dbReference type="Pfam" id="PF13290">
    <property type="entry name" value="CHB_HEX_C_1"/>
    <property type="match status" value="1"/>
</dbReference>
<feature type="domain" description="Phospholipase/carboxylesterase/thioesterase" evidence="3">
    <location>
        <begin position="142"/>
        <end position="320"/>
    </location>
</feature>
<dbReference type="Gene3D" id="3.40.50.1820">
    <property type="entry name" value="alpha/beta hydrolase"/>
    <property type="match status" value="1"/>
</dbReference>
<keyword evidence="1 2" id="KW-0732">Signal</keyword>
<reference evidence="5 6" key="1">
    <citation type="submission" date="2019-10" db="EMBL/GenBank/DDBJ databases">
        <authorList>
            <person name="Karimi E."/>
        </authorList>
    </citation>
    <scope>NUCLEOTIDE SEQUENCE [LARGE SCALE GENOMIC DNA]</scope>
    <source>
        <strain evidence="5">Bacillus sp. 348</strain>
    </source>
</reference>
<feature type="domain" description="GH29D-like beta-sandwich" evidence="4">
    <location>
        <begin position="44"/>
        <end position="101"/>
    </location>
</feature>
<dbReference type="AlphaFoldDB" id="A0A653XKL5"/>
<dbReference type="Proteomes" id="UP000433089">
    <property type="component" value="Unassembled WGS sequence"/>
</dbReference>
<proteinExistence type="predicted"/>
<evidence type="ECO:0000259" key="3">
    <source>
        <dbReference type="Pfam" id="PF02230"/>
    </source>
</evidence>
<dbReference type="RefSeq" id="WP_045033837.1">
    <property type="nucleotide sequence ID" value="NZ_CASCJR010000115.1"/>
</dbReference>
<dbReference type="InterPro" id="IPR003140">
    <property type="entry name" value="PLipase/COase/thioEstase"/>
</dbReference>
<name>A0A653XKL5_BACAB</name>
<dbReference type="GO" id="GO:0016787">
    <property type="term" value="F:hydrolase activity"/>
    <property type="evidence" value="ECO:0007669"/>
    <property type="project" value="InterPro"/>
</dbReference>
<feature type="signal peptide" evidence="2">
    <location>
        <begin position="1"/>
        <end position="29"/>
    </location>
</feature>
<dbReference type="SUPFAM" id="SSF53474">
    <property type="entry name" value="alpha/beta-Hydrolases"/>
    <property type="match status" value="1"/>
</dbReference>
<evidence type="ECO:0000256" key="2">
    <source>
        <dbReference type="SAM" id="SignalP"/>
    </source>
</evidence>
<protein>
    <submittedName>
        <fullName evidence="5">Peptidase</fullName>
    </submittedName>
</protein>
<accession>A0A653XKL5</accession>
<dbReference type="InterPro" id="IPR050955">
    <property type="entry name" value="Plant_Biomass_Hydrol_Est"/>
</dbReference>
<dbReference type="PANTHER" id="PTHR43037">
    <property type="entry name" value="UNNAMED PRODUCT-RELATED"/>
    <property type="match status" value="1"/>
</dbReference>
<sequence>MNHATKKCLITFIIVLFSMSFLHPSVSSARTQHTSFFTPTASVPSGQYYRSQEVALHSQVPKASLYYTTDGSQPTTQSQRYTKPIQIDTDTTLKVSVYKNRHRLATSTYNYRFVTREDIASSFLSFEYQGMPYRLYIPKNHKRGKAYPLVLFLHGGGERGTDNQKQLLANDGAVLWASPEVQKKHPAYVLAPQARNAVDGGFALTRNAQNEIDLTNVFQFSPDLHKAYDVLQHVLISYKIDQKRIYATGLSQGGFGSYQLNITYPRLFAAMIPIAGGADPSKAGILANKPIWAFHAEDDSIIPISYARNTIQAIQKAGGRPIYTEYASKYGYDHASWTPAYETPGLTDWLFAQRLSLR</sequence>
<dbReference type="EMBL" id="CABWLH010000010">
    <property type="protein sequence ID" value="VXC30641.1"/>
    <property type="molecule type" value="Genomic_DNA"/>
</dbReference>
<evidence type="ECO:0000313" key="6">
    <source>
        <dbReference type="Proteomes" id="UP000433089"/>
    </source>
</evidence>
<dbReference type="InterPro" id="IPR059177">
    <property type="entry name" value="GH29D-like_dom"/>
</dbReference>
<evidence type="ECO:0000313" key="5">
    <source>
        <dbReference type="EMBL" id="VXC30641.1"/>
    </source>
</evidence>